<sequence length="1070" mass="117493">MDDDTAGNRSSRTTCSAALWGLDVALLSEAHGLVTDLLLESSTMPPQLASGLKALANLLSPPLPHQSSGGPIMDRRPRHTLPHVALSDVQYASDTEEIPYTGESLFQHLSKKGKRFVPPNLLRRMSTSTWTTTTSATGMPTIEPEPCRKRTASFRSGLDGTTATTSSSSPNQSQLSLPGLVAFSSNEPMTISQNINNINNNNSASTPSGSNKSRSHSTTSLYNQHPNGKRLMRERKTVCSLHPLSSTTTPNEYSSTGLLLHDNTSNCSGLNDSEALQQQQQLLHLRDRDDSENEAFSYSLPGSAVDSRRGSGLSTRRSSGAGSGAGGGGSVGGGGSRRGSAQHPIAVIEDQRSTGAGSDCEAPESGSSNVLRITEYVTSRTLASCRTGSNNRQISSYEDDENDGDGEAGDDELESGDAADSGETSRQQQQIRPGRRFGHLSGGSGHGSIKPRTSDYESSDSPNSSDHCEELSVPSSRTCTALEEPELQQQPPVVIRTEIEDLDCPHAISYSGIDADDEDYIGDRESFKTLEEKENCRLILLDDGSRFDLDQLESDQLLSDLKEWDYPIFDLLDRYTDRILSTTCYRVFAEVGLFDTFKIPVREFFHFFHALELGYRDKPSSIRQIELIALLFYLVDHNRTHASDVLHAVFYLTSQPIPGFTVHSLDSDPSSTQIHGVDSASPSPALVQRASFNFEDCYGIMGANFPALELMALYTAATMHDYDHPGRTNAFLVTTLAPQAILYNDRSVLENHHAAAAWSLFLSDPRFNFLVHLERAEFKRFRYLIIEAILATDLKRHFEILAEFNAKMNDADAPGIDWTNETDRLLAMQMCIKLADINGPCKIHDIHVQWTHRIAEEFYEQGDEEAALGMPISPYMDRNNPQLAKLQESFINHLVAPLCNAYGEAGLLPGEWDDGVQDDDDESLPSSFYSDESGCHDDRRASSGESSCLTELDRDIEPSAGSGSDSDTPVHRKRSPTGRKILCLQTQHLQENHQYWVTQIKESELRPSVDSAGVSCSGGGRSCEDFGDNNSSGDSSPISLSEDRMEPIAEENSPKSFERSFSFEREDSKL</sequence>
<proteinExistence type="inferred from homology"/>
<dbReference type="GO" id="GO:0046872">
    <property type="term" value="F:metal ion binding"/>
    <property type="evidence" value="ECO:0007669"/>
    <property type="project" value="UniProtKB-KW"/>
</dbReference>
<name>A0A8J2WQC7_9CRUS</name>
<dbReference type="InterPro" id="IPR002073">
    <property type="entry name" value="PDEase_catalytic_dom"/>
</dbReference>
<feature type="domain" description="PDEase" evidence="5">
    <location>
        <begin position="545"/>
        <end position="1003"/>
    </location>
</feature>
<feature type="region of interest" description="Disordered" evidence="4">
    <location>
        <begin position="910"/>
        <end position="977"/>
    </location>
</feature>
<feature type="compositionally biased region" description="Basic and acidic residues" evidence="4">
    <location>
        <begin position="1041"/>
        <end position="1070"/>
    </location>
</feature>
<reference evidence="6" key="1">
    <citation type="submission" date="2021-11" db="EMBL/GenBank/DDBJ databases">
        <authorList>
            <person name="Schell T."/>
        </authorList>
    </citation>
    <scope>NUCLEOTIDE SEQUENCE</scope>
    <source>
        <strain evidence="6">M5</strain>
    </source>
</reference>
<evidence type="ECO:0000256" key="1">
    <source>
        <dbReference type="ARBA" id="ARBA00022723"/>
    </source>
</evidence>
<evidence type="ECO:0000259" key="5">
    <source>
        <dbReference type="PROSITE" id="PS51845"/>
    </source>
</evidence>
<feature type="compositionally biased region" description="Low complexity" evidence="4">
    <location>
        <begin position="310"/>
        <end position="320"/>
    </location>
</feature>
<dbReference type="PROSITE" id="PS00126">
    <property type="entry name" value="PDEASE_I_1"/>
    <property type="match status" value="1"/>
</dbReference>
<feature type="compositionally biased region" description="Gly residues" evidence="4">
    <location>
        <begin position="321"/>
        <end position="337"/>
    </location>
</feature>
<feature type="compositionally biased region" description="Polar residues" evidence="4">
    <location>
        <begin position="384"/>
        <end position="394"/>
    </location>
</feature>
<dbReference type="EMBL" id="CAKKLH010000316">
    <property type="protein sequence ID" value="CAH0111757.1"/>
    <property type="molecule type" value="Genomic_DNA"/>
</dbReference>
<feature type="compositionally biased region" description="Low complexity" evidence="4">
    <location>
        <begin position="156"/>
        <end position="176"/>
    </location>
</feature>
<feature type="compositionally biased region" description="Acidic residues" evidence="4">
    <location>
        <begin position="397"/>
        <end position="417"/>
    </location>
</feature>
<feature type="compositionally biased region" description="Polar residues" evidence="4">
    <location>
        <begin position="203"/>
        <end position="226"/>
    </location>
</feature>
<accession>A0A8J2WQC7</accession>
<feature type="region of interest" description="Disordered" evidence="4">
    <location>
        <begin position="384"/>
        <end position="492"/>
    </location>
</feature>
<feature type="region of interest" description="Disordered" evidence="4">
    <location>
        <begin position="1011"/>
        <end position="1070"/>
    </location>
</feature>
<protein>
    <recommendedName>
        <fullName evidence="3">Phosphodiesterase</fullName>
        <ecNumber evidence="3">3.1.4.-</ecNumber>
    </recommendedName>
</protein>
<evidence type="ECO:0000256" key="3">
    <source>
        <dbReference type="RuleBase" id="RU363067"/>
    </source>
</evidence>
<dbReference type="EC" id="3.1.4.-" evidence="3"/>
<evidence type="ECO:0000313" key="6">
    <source>
        <dbReference type="EMBL" id="CAH0111757.1"/>
    </source>
</evidence>
<feature type="compositionally biased region" description="Acidic residues" evidence="4">
    <location>
        <begin position="911"/>
        <end position="923"/>
    </location>
</feature>
<organism evidence="6 7">
    <name type="scientific">Daphnia galeata</name>
    <dbReference type="NCBI Taxonomy" id="27404"/>
    <lineage>
        <taxon>Eukaryota</taxon>
        <taxon>Metazoa</taxon>
        <taxon>Ecdysozoa</taxon>
        <taxon>Arthropoda</taxon>
        <taxon>Crustacea</taxon>
        <taxon>Branchiopoda</taxon>
        <taxon>Diplostraca</taxon>
        <taxon>Cladocera</taxon>
        <taxon>Anomopoda</taxon>
        <taxon>Daphniidae</taxon>
        <taxon>Daphnia</taxon>
    </lineage>
</organism>
<dbReference type="OrthoDB" id="189220at2759"/>
<feature type="region of interest" description="Disordered" evidence="4">
    <location>
        <begin position="152"/>
        <end position="176"/>
    </location>
</feature>
<dbReference type="Gene3D" id="1.10.1300.10">
    <property type="entry name" value="3'5'-cyclic nucleotide phosphodiesterase, catalytic domain"/>
    <property type="match status" value="1"/>
</dbReference>
<feature type="compositionally biased region" description="Polar residues" evidence="4">
    <location>
        <begin position="422"/>
        <end position="431"/>
    </location>
</feature>
<dbReference type="InterPro" id="IPR036971">
    <property type="entry name" value="PDEase_catalytic_dom_sf"/>
</dbReference>
<comment type="similarity">
    <text evidence="3">Belongs to the cyclic nucleotide phosphodiesterase family.</text>
</comment>
<dbReference type="PANTHER" id="PTHR11347">
    <property type="entry name" value="CYCLIC NUCLEOTIDE PHOSPHODIESTERASE"/>
    <property type="match status" value="1"/>
</dbReference>
<feature type="compositionally biased region" description="Basic and acidic residues" evidence="4">
    <location>
        <begin position="933"/>
        <end position="942"/>
    </location>
</feature>
<keyword evidence="7" id="KW-1185">Reference proteome</keyword>
<dbReference type="Pfam" id="PF00233">
    <property type="entry name" value="PDEase_I"/>
    <property type="match status" value="1"/>
</dbReference>
<dbReference type="PROSITE" id="PS51845">
    <property type="entry name" value="PDEASE_I_2"/>
    <property type="match status" value="1"/>
</dbReference>
<feature type="region of interest" description="Disordered" evidence="4">
    <location>
        <begin position="294"/>
        <end position="341"/>
    </location>
</feature>
<dbReference type="AlphaFoldDB" id="A0A8J2WQC7"/>
<dbReference type="SUPFAM" id="SSF109604">
    <property type="entry name" value="HD-domain/PDEase-like"/>
    <property type="match status" value="1"/>
</dbReference>
<dbReference type="InterPro" id="IPR023174">
    <property type="entry name" value="PDEase_CS"/>
</dbReference>
<comment type="cofactor">
    <cofactor evidence="3">
        <name>a divalent metal cation</name>
        <dbReference type="ChEBI" id="CHEBI:60240"/>
    </cofactor>
    <text evidence="3">Binds 2 divalent metal cations per subunit. Site 1 may preferentially bind zinc ions, while site 2 has a preference for magnesium and/or manganese ions.</text>
</comment>
<dbReference type="GO" id="GO:0007165">
    <property type="term" value="P:signal transduction"/>
    <property type="evidence" value="ECO:0007669"/>
    <property type="project" value="InterPro"/>
</dbReference>
<evidence type="ECO:0000313" key="7">
    <source>
        <dbReference type="Proteomes" id="UP000789390"/>
    </source>
</evidence>
<dbReference type="Proteomes" id="UP000789390">
    <property type="component" value="Unassembled WGS sequence"/>
</dbReference>
<keyword evidence="1 3" id="KW-0479">Metal-binding</keyword>
<comment type="caution">
    <text evidence="6">The sequence shown here is derived from an EMBL/GenBank/DDBJ whole genome shotgun (WGS) entry which is preliminary data.</text>
</comment>
<dbReference type="CDD" id="cd00077">
    <property type="entry name" value="HDc"/>
    <property type="match status" value="1"/>
</dbReference>
<evidence type="ECO:0000256" key="4">
    <source>
        <dbReference type="SAM" id="MobiDB-lite"/>
    </source>
</evidence>
<keyword evidence="2 3" id="KW-0378">Hydrolase</keyword>
<feature type="region of interest" description="Disordered" evidence="4">
    <location>
        <begin position="191"/>
        <end position="230"/>
    </location>
</feature>
<evidence type="ECO:0000256" key="2">
    <source>
        <dbReference type="ARBA" id="ARBA00022801"/>
    </source>
</evidence>
<dbReference type="GO" id="GO:0004114">
    <property type="term" value="F:3',5'-cyclic-nucleotide phosphodiesterase activity"/>
    <property type="evidence" value="ECO:0007669"/>
    <property type="project" value="InterPro"/>
</dbReference>
<gene>
    <name evidence="6" type="ORF">DGAL_LOCUS15411</name>
</gene>
<dbReference type="InterPro" id="IPR003607">
    <property type="entry name" value="HD/PDEase_dom"/>
</dbReference>